<feature type="compositionally biased region" description="Basic and acidic residues" evidence="1">
    <location>
        <begin position="158"/>
        <end position="175"/>
    </location>
</feature>
<keyword evidence="3" id="KW-1185">Reference proteome</keyword>
<organism evidence="2 3">
    <name type="scientific">Protopolystoma xenopodis</name>
    <dbReference type="NCBI Taxonomy" id="117903"/>
    <lineage>
        <taxon>Eukaryota</taxon>
        <taxon>Metazoa</taxon>
        <taxon>Spiralia</taxon>
        <taxon>Lophotrochozoa</taxon>
        <taxon>Platyhelminthes</taxon>
        <taxon>Monogenea</taxon>
        <taxon>Polyopisthocotylea</taxon>
        <taxon>Polystomatidea</taxon>
        <taxon>Polystomatidae</taxon>
        <taxon>Protopolystoma</taxon>
    </lineage>
</organism>
<evidence type="ECO:0000313" key="2">
    <source>
        <dbReference type="EMBL" id="VEL31770.1"/>
    </source>
</evidence>
<protein>
    <submittedName>
        <fullName evidence="2">Uncharacterized protein</fullName>
    </submittedName>
</protein>
<feature type="region of interest" description="Disordered" evidence="1">
    <location>
        <begin position="158"/>
        <end position="190"/>
    </location>
</feature>
<sequence length="190" mass="21761">MLMPRRKNPCSKDKDEDGEENGNEKKAHYYKKNVVGSKSNQFGGRSAKSAETNVSDEDEDSEEDPITNKICKQRTSGVLNKTLGDRKEEREEINEDINKKNRHNVMALQQKHTGTDSKNKEAKNAVYNGIKKRLATNELVRDNDNPIPLTRAFVGNENRIRVPQKGEERRSERATDWQSQEPIPPSRTIR</sequence>
<comment type="caution">
    <text evidence="2">The sequence shown here is derived from an EMBL/GenBank/DDBJ whole genome shotgun (WGS) entry which is preliminary data.</text>
</comment>
<evidence type="ECO:0000256" key="1">
    <source>
        <dbReference type="SAM" id="MobiDB-lite"/>
    </source>
</evidence>
<name>A0A3S5CLW4_9PLAT</name>
<accession>A0A3S5CLW4</accession>
<feature type="non-terminal residue" evidence="2">
    <location>
        <position position="1"/>
    </location>
</feature>
<evidence type="ECO:0000313" key="3">
    <source>
        <dbReference type="Proteomes" id="UP000784294"/>
    </source>
</evidence>
<proteinExistence type="predicted"/>
<dbReference type="EMBL" id="CAAALY010126259">
    <property type="protein sequence ID" value="VEL31770.1"/>
    <property type="molecule type" value="Genomic_DNA"/>
</dbReference>
<gene>
    <name evidence="2" type="ORF">PXEA_LOCUS25210</name>
</gene>
<dbReference type="AlphaFoldDB" id="A0A3S5CLW4"/>
<feature type="compositionally biased region" description="Polar residues" evidence="1">
    <location>
        <begin position="36"/>
        <end position="53"/>
    </location>
</feature>
<reference evidence="2" key="1">
    <citation type="submission" date="2018-11" db="EMBL/GenBank/DDBJ databases">
        <authorList>
            <consortium name="Pathogen Informatics"/>
        </authorList>
    </citation>
    <scope>NUCLEOTIDE SEQUENCE</scope>
</reference>
<dbReference type="Proteomes" id="UP000784294">
    <property type="component" value="Unassembled WGS sequence"/>
</dbReference>
<feature type="region of interest" description="Disordered" evidence="1">
    <location>
        <begin position="1"/>
        <end position="104"/>
    </location>
</feature>
<feature type="compositionally biased region" description="Acidic residues" evidence="1">
    <location>
        <begin position="54"/>
        <end position="65"/>
    </location>
</feature>